<dbReference type="Proteomes" id="UP000262397">
    <property type="component" value="Segment"/>
</dbReference>
<accession>A0A385AH87</accession>
<name>A0A385AH87_9CAUD</name>
<protein>
    <submittedName>
        <fullName evidence="1">Uncharacterized protein</fullName>
    </submittedName>
</protein>
<proteinExistence type="predicted"/>
<reference evidence="1" key="1">
    <citation type="submission" date="2018-07" db="EMBL/GenBank/DDBJ databases">
        <authorList>
            <person name="Quirk P.G."/>
            <person name="Krulwich T.A."/>
        </authorList>
    </citation>
    <scope>NUCLEOTIDE SEQUENCE [LARGE SCALE GENOMIC DNA]</scope>
</reference>
<organism evidence="1">
    <name type="scientific">Methanobacterium virus Drs3</name>
    <dbReference type="NCBI Taxonomy" id="1430441"/>
    <lineage>
        <taxon>Viruses</taxon>
        <taxon>Duplodnaviria</taxon>
        <taxon>Heunggongvirae</taxon>
        <taxon>Uroviricota</taxon>
        <taxon>Caudoviricetes</taxon>
        <taxon>Methanobavirales</taxon>
        <taxon>Anaerodiviridae</taxon>
        <taxon>Metforvirus</taxon>
        <taxon>Metforvirus limi</taxon>
        <taxon>Metforvirus Drs3</taxon>
    </lineage>
</organism>
<evidence type="ECO:0000313" key="1">
    <source>
        <dbReference type="EMBL" id="AXN53418.1"/>
    </source>
</evidence>
<gene>
    <name evidence="1" type="ORF">Drs3_00037</name>
</gene>
<evidence type="ECO:0000313" key="2">
    <source>
        <dbReference type="Proteomes" id="UP000262397"/>
    </source>
</evidence>
<sequence length="106" mass="12172">MKIEKLKLEKFGYREMAIAGEILKEISNGLPEGFAPYGLAIELNPLSGEVFLVNDYDQIAMMHGDSLEMYYILPHSGIGGFWDELEELDLNELHYEDQEYLKDIVL</sequence>
<keyword evidence="2" id="KW-1185">Reference proteome</keyword>
<dbReference type="EMBL" id="MH674343">
    <property type="protein sequence ID" value="AXN53418.1"/>
    <property type="molecule type" value="Genomic_DNA"/>
</dbReference>